<protein>
    <submittedName>
        <fullName evidence="2">Uncharacterized protein</fullName>
    </submittedName>
</protein>
<dbReference type="Proteomes" id="UP001589575">
    <property type="component" value="Unassembled WGS sequence"/>
</dbReference>
<evidence type="ECO:0000256" key="1">
    <source>
        <dbReference type="SAM" id="MobiDB-lite"/>
    </source>
</evidence>
<proteinExistence type="predicted"/>
<feature type="compositionally biased region" description="Basic and acidic residues" evidence="1">
    <location>
        <begin position="23"/>
        <end position="39"/>
    </location>
</feature>
<comment type="caution">
    <text evidence="2">The sequence shown here is derived from an EMBL/GenBank/DDBJ whole genome shotgun (WGS) entry which is preliminary data.</text>
</comment>
<gene>
    <name evidence="2" type="ORF">ACFFX0_24445</name>
</gene>
<feature type="region of interest" description="Disordered" evidence="1">
    <location>
        <begin position="1"/>
        <end position="39"/>
    </location>
</feature>
<accession>A0ABV5G5F7</accession>
<evidence type="ECO:0000313" key="2">
    <source>
        <dbReference type="EMBL" id="MFB9074174.1"/>
    </source>
</evidence>
<feature type="compositionally biased region" description="Basic residues" evidence="1">
    <location>
        <begin position="1"/>
        <end position="16"/>
    </location>
</feature>
<evidence type="ECO:0000313" key="3">
    <source>
        <dbReference type="Proteomes" id="UP001589575"/>
    </source>
</evidence>
<name>A0ABV5G5F7_9MICC</name>
<reference evidence="2 3" key="1">
    <citation type="submission" date="2024-09" db="EMBL/GenBank/DDBJ databases">
        <authorList>
            <person name="Sun Q."/>
            <person name="Mori K."/>
        </authorList>
    </citation>
    <scope>NUCLEOTIDE SEQUENCE [LARGE SCALE GENOMIC DNA]</scope>
    <source>
        <strain evidence="2 3">CCM 7609</strain>
    </source>
</reference>
<dbReference type="EMBL" id="JBHMFI010000002">
    <property type="protein sequence ID" value="MFB9074174.1"/>
    <property type="molecule type" value="Genomic_DNA"/>
</dbReference>
<organism evidence="2 3">
    <name type="scientific">Citricoccus parietis</name>
    <dbReference type="NCBI Taxonomy" id="592307"/>
    <lineage>
        <taxon>Bacteria</taxon>
        <taxon>Bacillati</taxon>
        <taxon>Actinomycetota</taxon>
        <taxon>Actinomycetes</taxon>
        <taxon>Micrococcales</taxon>
        <taxon>Micrococcaceae</taxon>
        <taxon>Citricoccus</taxon>
    </lineage>
</organism>
<sequence>MVRRGRGHPVRQHQRGGRIAESAGDHHEVPGLRRERVRGGGGAEVRDLFHGSTLLRAGARGGISAGRGLGGTFLRILPGL</sequence>
<keyword evidence="3" id="KW-1185">Reference proteome</keyword>